<feature type="compositionally biased region" description="Low complexity" evidence="1">
    <location>
        <begin position="617"/>
        <end position="628"/>
    </location>
</feature>
<feature type="compositionally biased region" description="Polar residues" evidence="1">
    <location>
        <begin position="691"/>
        <end position="704"/>
    </location>
</feature>
<feature type="region of interest" description="Disordered" evidence="1">
    <location>
        <begin position="504"/>
        <end position="628"/>
    </location>
</feature>
<feature type="region of interest" description="Disordered" evidence="1">
    <location>
        <begin position="279"/>
        <end position="298"/>
    </location>
</feature>
<proteinExistence type="predicted"/>
<feature type="region of interest" description="Disordered" evidence="1">
    <location>
        <begin position="357"/>
        <end position="420"/>
    </location>
</feature>
<evidence type="ECO:0000256" key="1">
    <source>
        <dbReference type="SAM" id="MobiDB-lite"/>
    </source>
</evidence>
<feature type="region of interest" description="Disordered" evidence="1">
    <location>
        <begin position="642"/>
        <end position="704"/>
    </location>
</feature>
<dbReference type="AlphaFoldDB" id="G0NRK1"/>
<feature type="region of interest" description="Disordered" evidence="1">
    <location>
        <begin position="434"/>
        <end position="467"/>
    </location>
</feature>
<dbReference type="InParanoid" id="G0NRK1"/>
<feature type="compositionally biased region" description="Basic and acidic residues" evidence="1">
    <location>
        <begin position="665"/>
        <end position="690"/>
    </location>
</feature>
<reference evidence="3" key="1">
    <citation type="submission" date="2011-07" db="EMBL/GenBank/DDBJ databases">
        <authorList>
            <consortium name="Caenorhabditis brenneri Sequencing and Analysis Consortium"/>
            <person name="Wilson R.K."/>
        </authorList>
    </citation>
    <scope>NUCLEOTIDE SEQUENCE [LARGE SCALE GENOMIC DNA]</scope>
    <source>
        <strain evidence="3">PB2801</strain>
    </source>
</reference>
<feature type="compositionally biased region" description="Basic residues" evidence="1">
    <location>
        <begin position="655"/>
        <end position="664"/>
    </location>
</feature>
<accession>G0NRK1</accession>
<dbReference type="EMBL" id="GL379932">
    <property type="protein sequence ID" value="EGT36216.1"/>
    <property type="molecule type" value="Genomic_DNA"/>
</dbReference>
<feature type="compositionally biased region" description="Polar residues" evidence="1">
    <location>
        <begin position="443"/>
        <end position="467"/>
    </location>
</feature>
<keyword evidence="3" id="KW-1185">Reference proteome</keyword>
<sequence length="796" mass="88813">MNSARPPSLIMDPMYTPQQRFQNGSDMLIQTSSHSQESTQNDTFATPKLAATMANSEKRKQQTIEGILEFFTRNLGTLPQSDLAVIFTHLYNTRNESKHDFFKGLFGVIEEPIENTKVLTSAEIQEELKERIQRDPRYAFETHRFVLKCLIGDMAPPDISSTVEAIVKNSVSVGEKYFQTLADREDLMRKIGRPEGSYGTLLMNRVQPSIFHNGSNLAHQTLPERTFNATGIQFSGVSIPPIYDIQRGGCNEITSTIMSSPSPTSDAGSERTIVQVNTRRTTQTSHTEQEEQEGLDSCKTKVTSSKIVNDCRIDGNPINDEQMREDDNSSQESATANPVDPRETLFNEIGRMLSANLVRSPTTVSRRDNGDFDGNQEGSTPKTKKPTRTSLTLDLTPDGGSATLRNSESEKSKNDQASNELEIVRSISGNAAKNNRVLDNESTRVVSHENSYNYTEQHTEGPQENSSIEMVEKAEEVRQFLNTDNSEKNDEEVDTSAGYAVEAGNAASGSTGGSQDPIRQEDGRVQVETTTARRSNRTRQKPRRVGVELTDEEGEAQNTPTPIRKPTTRNGRRSRSTRSRKTATNVSLKEDENIVKEPVATTSQNQDNIDTSSEAISKTSTSHSDSSDVPFVLNLNLYKSSTEDAGANSSASRASKPKRKRYPRKKETIPESCMSEKRLRSEPISHEDSHQTATIVNQNSSDPFDPRNQIQLPTMQYQEPTHQVEFTDPAHLPGDPFFSGGLVQQNNNSLHYPIPQYNTDFSQPSYNPGFTFDFASNSEYRNNYQSQTDHYYTGNL</sequence>
<feature type="compositionally biased region" description="Basic residues" evidence="1">
    <location>
        <begin position="534"/>
        <end position="544"/>
    </location>
</feature>
<dbReference type="HOGENOM" id="CLU_353089_0_0_1"/>
<evidence type="ECO:0000313" key="2">
    <source>
        <dbReference type="EMBL" id="EGT36216.1"/>
    </source>
</evidence>
<organism evidence="3">
    <name type="scientific">Caenorhabditis brenneri</name>
    <name type="common">Nematode worm</name>
    <dbReference type="NCBI Taxonomy" id="135651"/>
    <lineage>
        <taxon>Eukaryota</taxon>
        <taxon>Metazoa</taxon>
        <taxon>Ecdysozoa</taxon>
        <taxon>Nematoda</taxon>
        <taxon>Chromadorea</taxon>
        <taxon>Rhabditida</taxon>
        <taxon>Rhabditina</taxon>
        <taxon>Rhabditomorpha</taxon>
        <taxon>Rhabditoidea</taxon>
        <taxon>Rhabditidae</taxon>
        <taxon>Peloderinae</taxon>
        <taxon>Caenorhabditis</taxon>
    </lineage>
</organism>
<feature type="region of interest" description="Disordered" evidence="1">
    <location>
        <begin position="310"/>
        <end position="341"/>
    </location>
</feature>
<gene>
    <name evidence="2" type="ORF">CAEBREN_03004</name>
</gene>
<dbReference type="Proteomes" id="UP000008068">
    <property type="component" value="Unassembled WGS sequence"/>
</dbReference>
<evidence type="ECO:0000313" key="3">
    <source>
        <dbReference type="Proteomes" id="UP000008068"/>
    </source>
</evidence>
<feature type="compositionally biased region" description="Polar residues" evidence="1">
    <location>
        <begin position="600"/>
        <end position="616"/>
    </location>
</feature>
<feature type="compositionally biased region" description="Basic residues" evidence="1">
    <location>
        <begin position="566"/>
        <end position="581"/>
    </location>
</feature>
<protein>
    <submittedName>
        <fullName evidence="2">Uncharacterized protein</fullName>
    </submittedName>
</protein>
<name>G0NRK1_CAEBE</name>